<organism evidence="1">
    <name type="scientific">uncultured Desulfobacterium sp</name>
    <dbReference type="NCBI Taxonomy" id="201089"/>
    <lineage>
        <taxon>Bacteria</taxon>
        <taxon>Pseudomonadati</taxon>
        <taxon>Thermodesulfobacteriota</taxon>
        <taxon>Desulfobacteria</taxon>
        <taxon>Desulfobacterales</taxon>
        <taxon>Desulfobacteriaceae</taxon>
        <taxon>Desulfobacterium</taxon>
        <taxon>environmental samples</taxon>
    </lineage>
</organism>
<accession>A0A445MZH2</accession>
<reference evidence="1" key="1">
    <citation type="submission" date="2018-01" db="EMBL/GenBank/DDBJ databases">
        <authorList>
            <person name="Regsiter A."/>
            <person name="William W."/>
        </authorList>
    </citation>
    <scope>NUCLEOTIDE SEQUENCE</scope>
    <source>
        <strain evidence="1">TRIP AH-1</strain>
    </source>
</reference>
<dbReference type="EMBL" id="OJIN01000179">
    <property type="protein sequence ID" value="SPD74900.1"/>
    <property type="molecule type" value="Genomic_DNA"/>
</dbReference>
<proteinExistence type="predicted"/>
<dbReference type="AlphaFoldDB" id="A0A445MZH2"/>
<protein>
    <submittedName>
        <fullName evidence="1">Uncharacterized protein</fullName>
    </submittedName>
</protein>
<sequence>MVASCDHLEKLKFSNALLFAYTQHGTVMAVREYELNTRGDEQ</sequence>
<gene>
    <name evidence="1" type="ORF">PITCH_A380005</name>
</gene>
<evidence type="ECO:0000313" key="1">
    <source>
        <dbReference type="EMBL" id="SPD74900.1"/>
    </source>
</evidence>
<name>A0A445MZH2_9BACT</name>